<sequence>MAALPGPALRIFAIVPAQGLEMMPMKLPALHDGHSPITLQQAFHEALEAIETSPDTIHRHRISVEGQSFPVTEVVAAMLDCTDLVPMRTSDVLAVLARRLDAPAPTGRAHAYSDWAGLVQRYCQTTVPPVEWQEGLA</sequence>
<dbReference type="OrthoDB" id="8299238at2"/>
<dbReference type="EMBL" id="LPWA01000117">
    <property type="protein sequence ID" value="KUM25547.1"/>
    <property type="molecule type" value="Genomic_DNA"/>
</dbReference>
<protein>
    <submittedName>
        <fullName evidence="1">Uncharacterized protein</fullName>
    </submittedName>
</protein>
<evidence type="ECO:0000313" key="1">
    <source>
        <dbReference type="EMBL" id="KUM25547.1"/>
    </source>
</evidence>
<dbReference type="AlphaFoldDB" id="A0A101KRH0"/>
<organism evidence="1 2">
    <name type="scientific">Rhizobium loti</name>
    <name type="common">Mesorhizobium loti</name>
    <dbReference type="NCBI Taxonomy" id="381"/>
    <lineage>
        <taxon>Bacteria</taxon>
        <taxon>Pseudomonadati</taxon>
        <taxon>Pseudomonadota</taxon>
        <taxon>Alphaproteobacteria</taxon>
        <taxon>Hyphomicrobiales</taxon>
        <taxon>Phyllobacteriaceae</taxon>
        <taxon>Mesorhizobium</taxon>
    </lineage>
</organism>
<dbReference type="Proteomes" id="UP000053176">
    <property type="component" value="Unassembled WGS sequence"/>
</dbReference>
<comment type="caution">
    <text evidence="1">The sequence shown here is derived from an EMBL/GenBank/DDBJ whole genome shotgun (WGS) entry which is preliminary data.</text>
</comment>
<reference evidence="1 2" key="1">
    <citation type="submission" date="2015-12" db="EMBL/GenBank/DDBJ databases">
        <title>Draft genome sequence of Mesorhizobium sp. UFLA 01-765, a multitolerant efficient symbiont and plant-growth promoting strain isolated from Zn-mining soil using Leucaena leucocephala as a trap plant.</title>
        <authorList>
            <person name="Rangel W.M."/>
            <person name="Thijs S."/>
            <person name="Longatti S.M."/>
            <person name="Moreira F.M."/>
            <person name="Weyens N."/>
            <person name="Vangronsveld J."/>
            <person name="Van Hamme J.D."/>
            <person name="Bottos E.M."/>
            <person name="Rineau F."/>
        </authorList>
    </citation>
    <scope>NUCLEOTIDE SEQUENCE [LARGE SCALE GENOMIC DNA]</scope>
    <source>
        <strain evidence="1 2">UFLA 01-765</strain>
    </source>
</reference>
<evidence type="ECO:0000313" key="2">
    <source>
        <dbReference type="Proteomes" id="UP000053176"/>
    </source>
</evidence>
<gene>
    <name evidence="1" type="ORF">AU467_26265</name>
</gene>
<name>A0A101KRH0_RHILI</name>
<accession>A0A101KRH0</accession>
<proteinExistence type="predicted"/>